<dbReference type="InterPro" id="IPR002913">
    <property type="entry name" value="START_lipid-bd_dom"/>
</dbReference>
<keyword evidence="2" id="KW-0812">Transmembrane</keyword>
<reference evidence="4 5" key="1">
    <citation type="journal article" date="2023" name="Commun. Biol.">
        <title>Genome analysis of Parmales, the sister group of diatoms, reveals the evolutionary specialization of diatoms from phago-mixotrophs to photoautotrophs.</title>
        <authorList>
            <person name="Ban H."/>
            <person name="Sato S."/>
            <person name="Yoshikawa S."/>
            <person name="Yamada K."/>
            <person name="Nakamura Y."/>
            <person name="Ichinomiya M."/>
            <person name="Sato N."/>
            <person name="Blanc-Mathieu R."/>
            <person name="Endo H."/>
            <person name="Kuwata A."/>
            <person name="Ogata H."/>
        </authorList>
    </citation>
    <scope>NUCLEOTIDE SEQUENCE [LARGE SCALE GENOMIC DNA]</scope>
</reference>
<keyword evidence="5" id="KW-1185">Reference proteome</keyword>
<dbReference type="PANTHER" id="PTHR19308">
    <property type="entry name" value="PHOSPHATIDYLCHOLINE TRANSFER PROTEIN"/>
    <property type="match status" value="1"/>
</dbReference>
<evidence type="ECO:0000259" key="3">
    <source>
        <dbReference type="Pfam" id="PF01852"/>
    </source>
</evidence>
<name>A0ABQ6M7A6_9STRA</name>
<dbReference type="InterPro" id="IPR023393">
    <property type="entry name" value="START-like_dom_sf"/>
</dbReference>
<keyword evidence="2" id="KW-1133">Transmembrane helix</keyword>
<dbReference type="Proteomes" id="UP001165060">
    <property type="component" value="Unassembled WGS sequence"/>
</dbReference>
<dbReference type="SUPFAM" id="SSF55961">
    <property type="entry name" value="Bet v1-like"/>
    <property type="match status" value="2"/>
</dbReference>
<dbReference type="EMBL" id="BRYB01003802">
    <property type="protein sequence ID" value="GMI20873.1"/>
    <property type="molecule type" value="Genomic_DNA"/>
</dbReference>
<feature type="transmembrane region" description="Helical" evidence="2">
    <location>
        <begin position="770"/>
        <end position="793"/>
    </location>
</feature>
<evidence type="ECO:0000313" key="5">
    <source>
        <dbReference type="Proteomes" id="UP001165060"/>
    </source>
</evidence>
<feature type="compositionally biased region" description="Basic and acidic residues" evidence="1">
    <location>
        <begin position="945"/>
        <end position="955"/>
    </location>
</feature>
<accession>A0ABQ6M7A6</accession>
<evidence type="ECO:0000256" key="1">
    <source>
        <dbReference type="SAM" id="MobiDB-lite"/>
    </source>
</evidence>
<feature type="transmembrane region" description="Helical" evidence="2">
    <location>
        <begin position="805"/>
        <end position="828"/>
    </location>
</feature>
<feature type="transmembrane region" description="Helical" evidence="2">
    <location>
        <begin position="735"/>
        <end position="761"/>
    </location>
</feature>
<feature type="transmembrane region" description="Helical" evidence="2">
    <location>
        <begin position="695"/>
        <end position="715"/>
    </location>
</feature>
<feature type="domain" description="START" evidence="3">
    <location>
        <begin position="186"/>
        <end position="315"/>
    </location>
</feature>
<proteinExistence type="predicted"/>
<comment type="caution">
    <text evidence="4">The sequence shown here is derived from an EMBL/GenBank/DDBJ whole genome shotgun (WGS) entry which is preliminary data.</text>
</comment>
<evidence type="ECO:0000313" key="4">
    <source>
        <dbReference type="EMBL" id="GMI20873.1"/>
    </source>
</evidence>
<gene>
    <name evidence="4" type="ORF">TeGR_g6799</name>
</gene>
<dbReference type="InterPro" id="IPR051213">
    <property type="entry name" value="START_lipid_transfer"/>
</dbReference>
<keyword evidence="2" id="KW-0472">Membrane</keyword>
<dbReference type="Pfam" id="PF01852">
    <property type="entry name" value="START"/>
    <property type="match status" value="1"/>
</dbReference>
<protein>
    <recommendedName>
        <fullName evidence="3">START domain-containing protein</fullName>
    </recommendedName>
</protein>
<dbReference type="PANTHER" id="PTHR19308:SF14">
    <property type="entry name" value="START DOMAIN-CONTAINING PROTEIN"/>
    <property type="match status" value="1"/>
</dbReference>
<organism evidence="4 5">
    <name type="scientific">Tetraparma gracilis</name>
    <dbReference type="NCBI Taxonomy" id="2962635"/>
    <lineage>
        <taxon>Eukaryota</taxon>
        <taxon>Sar</taxon>
        <taxon>Stramenopiles</taxon>
        <taxon>Ochrophyta</taxon>
        <taxon>Bolidophyceae</taxon>
        <taxon>Parmales</taxon>
        <taxon>Triparmaceae</taxon>
        <taxon>Tetraparma</taxon>
    </lineage>
</organism>
<feature type="transmembrane region" description="Helical" evidence="2">
    <location>
        <begin position="626"/>
        <end position="648"/>
    </location>
</feature>
<sequence>MVVDHKIPGFVPREYVWLCVWRKESEEVVVVTFVPHTCDEFLVQPKFVRGSITVVVRLEKLPPLECGIPQTRVTYSNQMDVQGGRVAAKLVNKFAAAQLGPLVDMKVGLDQSENIDGDKRLEFEEMVRAHNQPYTEEELEVIKKGQDLHTMFEGENGKVVNLPTTLATAKVAYKKGERMAYGWATTIVRASPVQVLACLWDVMSRNMMNEDDLERVIAEKLNDHNMVGYILKRSPKPLANRDLVMRFVWMVQGSGFVLAQSPTSVVDRPLPKDIVRMTYLSTMKIIKVNDGETRLEYVCRPDAGGSVPAVIFNRYMARFVSYPTQIQKYFQKVRPLSIYDEKDGRAVGEALLIKTKEEDASVRQAGVSWEAARMRVRFTQIRGLREAGERHEWLEGMLARVVKNRLMGGGGGSAAAKVADLTAADGPSLGAGLATCLASNLTSDAGVAEWIEKNPVLKEFEETHVWFRPMMNTVGKRLLAKSNFGAKLRLVMGASLSTLDLITDASTIKLYLDTPGFEAYAHAMIGMVSFCLTAQLLIVWVQTKRGPRIDMAKDMMYTLMALKPGIDAWRVAVGTDQNEFQVMAPHVELSLTKAVEMTFEAIPGCVLQIMGYLKALKSEDGATYQALLSLFISALSTGFSSATISFDYDADVVGRRNDPANYGMLLPGLRGVAAFACMIVNGALLLLLRSVSTALLLMIGPGYCLAYYLLDWFVFFAQKAARDDSSIFLTVGDSFFATFFVGPIWHFGCKVVVDFTGLVFWRGPGIHGGIYWTLSMMLSLVSSLASVQVYYAVTPKEEVAVPAGSAWAAVGVLSGAWVAVFAAFLLLIDSKLIGSFFSTETCREWVCKKFTDPGASDQTKMSIHEKNHKKWRSIRADVKAWTHDNWARFEEEQPAWFSPDFVARVDDEMIPRDALVRLNRAAGGHRRRSSVGESMREAAAGAASTRERRSARDRGGAGGARVAPAPDN</sequence>
<feature type="region of interest" description="Disordered" evidence="1">
    <location>
        <begin position="921"/>
        <end position="968"/>
    </location>
</feature>
<feature type="transmembrane region" description="Helical" evidence="2">
    <location>
        <begin position="668"/>
        <end position="688"/>
    </location>
</feature>
<dbReference type="Gene3D" id="3.30.530.20">
    <property type="match status" value="2"/>
</dbReference>
<evidence type="ECO:0000256" key="2">
    <source>
        <dbReference type="SAM" id="Phobius"/>
    </source>
</evidence>
<feature type="transmembrane region" description="Helical" evidence="2">
    <location>
        <begin position="519"/>
        <end position="541"/>
    </location>
</feature>